<organism evidence="7 8">
    <name type="scientific">Phytophthora nicotianae CJ01A1</name>
    <dbReference type="NCBI Taxonomy" id="1317063"/>
    <lineage>
        <taxon>Eukaryota</taxon>
        <taxon>Sar</taxon>
        <taxon>Stramenopiles</taxon>
        <taxon>Oomycota</taxon>
        <taxon>Peronosporomycetes</taxon>
        <taxon>Peronosporales</taxon>
        <taxon>Peronosporaceae</taxon>
        <taxon>Phytophthora</taxon>
    </lineage>
</organism>
<dbReference type="InterPro" id="IPR051346">
    <property type="entry name" value="OTU_Deubiquitinase"/>
</dbReference>
<dbReference type="GO" id="GO:0004843">
    <property type="term" value="F:cysteine-type deubiquitinase activity"/>
    <property type="evidence" value="ECO:0007669"/>
    <property type="project" value="UniProtKB-EC"/>
</dbReference>
<evidence type="ECO:0000256" key="3">
    <source>
        <dbReference type="ARBA" id="ARBA00022670"/>
    </source>
</evidence>
<name>W2XDH7_PHYNI</name>
<gene>
    <name evidence="7" type="ORF">F441_05771</name>
</gene>
<evidence type="ECO:0000313" key="8">
    <source>
        <dbReference type="Proteomes" id="UP000018958"/>
    </source>
</evidence>
<reference evidence="7 8" key="1">
    <citation type="submission" date="2013-11" db="EMBL/GenBank/DDBJ databases">
        <title>The Genome Sequence of Phytophthora parasitica CJ01A1.</title>
        <authorList>
            <consortium name="The Broad Institute Genomics Platform"/>
            <person name="Russ C."/>
            <person name="Tyler B."/>
            <person name="Panabieres F."/>
            <person name="Shan W."/>
            <person name="Tripathy S."/>
            <person name="Grunwald N."/>
            <person name="Machado M."/>
            <person name="Johnson C.S."/>
            <person name="Walker B."/>
            <person name="Young S.K."/>
            <person name="Zeng Q."/>
            <person name="Gargeya S."/>
            <person name="Fitzgerald M."/>
            <person name="Haas B."/>
            <person name="Abouelleil A."/>
            <person name="Allen A.W."/>
            <person name="Alvarado L."/>
            <person name="Arachchi H.M."/>
            <person name="Berlin A.M."/>
            <person name="Chapman S.B."/>
            <person name="Gainer-Dewar J."/>
            <person name="Goldberg J."/>
            <person name="Griggs A."/>
            <person name="Gujja S."/>
            <person name="Hansen M."/>
            <person name="Howarth C."/>
            <person name="Imamovic A."/>
            <person name="Ireland A."/>
            <person name="Larimer J."/>
            <person name="McCowan C."/>
            <person name="Murphy C."/>
            <person name="Pearson M."/>
            <person name="Poon T.W."/>
            <person name="Priest M."/>
            <person name="Roberts A."/>
            <person name="Saif S."/>
            <person name="Shea T."/>
            <person name="Sisk P."/>
            <person name="Sykes S."/>
            <person name="Wortman J."/>
            <person name="Nusbaum C."/>
            <person name="Birren B."/>
        </authorList>
    </citation>
    <scope>NUCLEOTIDE SEQUENCE [LARGE SCALE GENOMIC DNA]</scope>
    <source>
        <strain evidence="7 8">CJ01A1</strain>
    </source>
</reference>
<dbReference type="GO" id="GO:0006508">
    <property type="term" value="P:proteolysis"/>
    <property type="evidence" value="ECO:0007669"/>
    <property type="project" value="UniProtKB-KW"/>
</dbReference>
<comment type="catalytic activity">
    <reaction evidence="1">
        <text>Thiol-dependent hydrolysis of ester, thioester, amide, peptide and isopeptide bonds formed by the C-terminal Gly of ubiquitin (a 76-residue protein attached to proteins as an intracellular targeting signal).</text>
        <dbReference type="EC" id="3.4.19.12"/>
    </reaction>
</comment>
<dbReference type="Proteomes" id="UP000018958">
    <property type="component" value="Unassembled WGS sequence"/>
</dbReference>
<dbReference type="OrthoDB" id="4866634at2759"/>
<evidence type="ECO:0000256" key="6">
    <source>
        <dbReference type="ARBA" id="ARBA00022807"/>
    </source>
</evidence>
<keyword evidence="4" id="KW-0833">Ubl conjugation pathway</keyword>
<protein>
    <recommendedName>
        <fullName evidence="2">ubiquitinyl hydrolase 1</fullName>
        <ecNumber evidence="2">3.4.19.12</ecNumber>
    </recommendedName>
</protein>
<proteinExistence type="predicted"/>
<sequence>MGAINFFLNMCVFPRDTTQYSQCLSRTAWNLAAGDNNIGLSGTNNNHRLLPLSVQQCEPNEPLLVGTNGKMIDKILQVTQRYEVIRPISTRSPIPWQGVLLFAIDKKTQALIDTGALLAGVSNLEAAQFLLDQNGFVFGGVTYYDSRMDFNCWMIAEKTRRVVMPLKKSSMLESETFVVFDEARSRGSDMKLPSNASAVLTLGPKLTKDKLMQGAGRMRQLGCNQTLWIACFDEVAQNILQSIGGREISHLPAIDVLNWVMANTKAESVRGILERASNGVHYRRTQKKIARVIESTARIHFEGVDDALISRICRRGRAYGLDDEVCIAAHTDECERELRVEEEEEREQDREVAVCKPMKEKRWAYSRILDARSIEDLRDIVNVVSMENYIREWITLTNLADLVWTSAQIFGTENFFATIKAQRGLDCVNEFLRVIDVILIFENGQVLLVSECEADHLLELSSGNYNFRLVNFAFACEAIDRTGENTQFRDVPMALGCRLDEDNPMLSIAACYVFNGEIMPTDSQQAVLHSVFYELLHSIRQRETTIGNLVTSRGNGTKWPRSALPQHGSDDCNAEFLNA</sequence>
<accession>W2XDH7</accession>
<keyword evidence="5" id="KW-0378">Hydrolase</keyword>
<evidence type="ECO:0000313" key="7">
    <source>
        <dbReference type="EMBL" id="ETP20537.1"/>
    </source>
</evidence>
<dbReference type="EMBL" id="ANIX01001197">
    <property type="protein sequence ID" value="ETP20537.1"/>
    <property type="molecule type" value="Genomic_DNA"/>
</dbReference>
<evidence type="ECO:0000256" key="4">
    <source>
        <dbReference type="ARBA" id="ARBA00022786"/>
    </source>
</evidence>
<evidence type="ECO:0000256" key="1">
    <source>
        <dbReference type="ARBA" id="ARBA00000707"/>
    </source>
</evidence>
<dbReference type="PANTHER" id="PTHR13367">
    <property type="entry name" value="UBIQUITIN THIOESTERASE"/>
    <property type="match status" value="1"/>
</dbReference>
<evidence type="ECO:0000256" key="2">
    <source>
        <dbReference type="ARBA" id="ARBA00012759"/>
    </source>
</evidence>
<evidence type="ECO:0000256" key="5">
    <source>
        <dbReference type="ARBA" id="ARBA00022801"/>
    </source>
</evidence>
<dbReference type="AlphaFoldDB" id="W2XDH7"/>
<keyword evidence="6" id="KW-0788">Thiol protease</keyword>
<keyword evidence="3" id="KW-0645">Protease</keyword>
<dbReference type="PANTHER" id="PTHR13367:SF33">
    <property type="entry name" value="P-LOOP CONTAINING NUCLEOSIDE TRIPHOSPHATE HYDROLASE PROTEIN"/>
    <property type="match status" value="1"/>
</dbReference>
<dbReference type="EC" id="3.4.19.12" evidence="2"/>
<comment type="caution">
    <text evidence="7">The sequence shown here is derived from an EMBL/GenBank/DDBJ whole genome shotgun (WGS) entry which is preliminary data.</text>
</comment>